<accession>A0A9P9WNV2</accession>
<comment type="caution">
    <text evidence="8">The sequence shown here is derived from an EMBL/GenBank/DDBJ whole genome shotgun (WGS) entry which is preliminary data.</text>
</comment>
<organism evidence="8 9">
    <name type="scientific">Neoarthrinium moseri</name>
    <dbReference type="NCBI Taxonomy" id="1658444"/>
    <lineage>
        <taxon>Eukaryota</taxon>
        <taxon>Fungi</taxon>
        <taxon>Dikarya</taxon>
        <taxon>Ascomycota</taxon>
        <taxon>Pezizomycotina</taxon>
        <taxon>Sordariomycetes</taxon>
        <taxon>Xylariomycetidae</taxon>
        <taxon>Amphisphaeriales</taxon>
        <taxon>Apiosporaceae</taxon>
        <taxon>Neoarthrinium</taxon>
    </lineage>
</organism>
<evidence type="ECO:0000313" key="8">
    <source>
        <dbReference type="EMBL" id="KAI1872620.1"/>
    </source>
</evidence>
<proteinExistence type="inferred from homology"/>
<keyword evidence="9" id="KW-1185">Reference proteome</keyword>
<dbReference type="GO" id="GO:0038023">
    <property type="term" value="F:signaling receptor activity"/>
    <property type="evidence" value="ECO:0007669"/>
    <property type="project" value="TreeGrafter"/>
</dbReference>
<dbReference type="PANTHER" id="PTHR20855:SF52">
    <property type="entry name" value="ADIPONECTIN RECEPTOR PROTEIN"/>
    <property type="match status" value="1"/>
</dbReference>
<feature type="transmembrane region" description="Helical" evidence="7">
    <location>
        <begin position="33"/>
        <end position="53"/>
    </location>
</feature>
<dbReference type="GO" id="GO:0006882">
    <property type="term" value="P:intracellular zinc ion homeostasis"/>
    <property type="evidence" value="ECO:0007669"/>
    <property type="project" value="TreeGrafter"/>
</dbReference>
<keyword evidence="4 7" id="KW-1133">Transmembrane helix</keyword>
<feature type="transmembrane region" description="Helical" evidence="7">
    <location>
        <begin position="122"/>
        <end position="141"/>
    </location>
</feature>
<dbReference type="AlphaFoldDB" id="A0A9P9WNV2"/>
<evidence type="ECO:0000313" key="9">
    <source>
        <dbReference type="Proteomes" id="UP000829685"/>
    </source>
</evidence>
<keyword evidence="3 7" id="KW-0812">Transmembrane</keyword>
<evidence type="ECO:0000256" key="5">
    <source>
        <dbReference type="ARBA" id="ARBA00023136"/>
    </source>
</evidence>
<dbReference type="EMBL" id="JAFIMR010000011">
    <property type="protein sequence ID" value="KAI1872620.1"/>
    <property type="molecule type" value="Genomic_DNA"/>
</dbReference>
<keyword evidence="6" id="KW-0862">Zinc</keyword>
<evidence type="ECO:0008006" key="10">
    <source>
        <dbReference type="Google" id="ProtNLM"/>
    </source>
</evidence>
<gene>
    <name evidence="8" type="ORF">JX265_005500</name>
</gene>
<dbReference type="GO" id="GO:0016020">
    <property type="term" value="C:membrane"/>
    <property type="evidence" value="ECO:0007669"/>
    <property type="project" value="UniProtKB-SubCell"/>
</dbReference>
<reference evidence="8" key="1">
    <citation type="submission" date="2021-03" db="EMBL/GenBank/DDBJ databases">
        <title>Revisited historic fungal species revealed as producer of novel bioactive compounds through whole genome sequencing and comparative genomics.</title>
        <authorList>
            <person name="Vignolle G.A."/>
            <person name="Hochenegger N."/>
            <person name="Mach R.L."/>
            <person name="Mach-Aigner A.R."/>
            <person name="Javad Rahimi M."/>
            <person name="Salim K.A."/>
            <person name="Chan C.M."/>
            <person name="Lim L.B.L."/>
            <person name="Cai F."/>
            <person name="Druzhinina I.S."/>
            <person name="U'Ren J.M."/>
            <person name="Derntl C."/>
        </authorList>
    </citation>
    <scope>NUCLEOTIDE SEQUENCE</scope>
    <source>
        <strain evidence="8">TUCIM 5799</strain>
    </source>
</reference>
<feature type="transmembrane region" description="Helical" evidence="7">
    <location>
        <begin position="60"/>
        <end position="79"/>
    </location>
</feature>
<feature type="transmembrane region" description="Helical" evidence="7">
    <location>
        <begin position="91"/>
        <end position="110"/>
    </location>
</feature>
<comment type="subcellular location">
    <subcellularLocation>
        <location evidence="1">Membrane</location>
        <topology evidence="1">Multi-pass membrane protein</topology>
    </subcellularLocation>
</comment>
<evidence type="ECO:0000256" key="3">
    <source>
        <dbReference type="ARBA" id="ARBA00022692"/>
    </source>
</evidence>
<dbReference type="Pfam" id="PF03006">
    <property type="entry name" value="HlyIII"/>
    <property type="match status" value="1"/>
</dbReference>
<dbReference type="GO" id="GO:0046872">
    <property type="term" value="F:metal ion binding"/>
    <property type="evidence" value="ECO:0007669"/>
    <property type="project" value="UniProtKB-KW"/>
</dbReference>
<keyword evidence="5 7" id="KW-0472">Membrane</keyword>
<dbReference type="Proteomes" id="UP000829685">
    <property type="component" value="Unassembled WGS sequence"/>
</dbReference>
<feature type="binding site" evidence="6">
    <location>
        <position position="163"/>
    </location>
    <ligand>
        <name>Zn(2+)</name>
        <dbReference type="ChEBI" id="CHEBI:29105"/>
    </ligand>
</feature>
<evidence type="ECO:0000256" key="6">
    <source>
        <dbReference type="PIRSR" id="PIRSR604254-1"/>
    </source>
</evidence>
<evidence type="ECO:0000256" key="2">
    <source>
        <dbReference type="ARBA" id="ARBA00007018"/>
    </source>
</evidence>
<dbReference type="PANTHER" id="PTHR20855">
    <property type="entry name" value="ADIPOR/PROGESTIN RECEPTOR-RELATED"/>
    <property type="match status" value="1"/>
</dbReference>
<evidence type="ECO:0000256" key="1">
    <source>
        <dbReference type="ARBA" id="ARBA00004141"/>
    </source>
</evidence>
<feature type="binding site" evidence="6">
    <location>
        <position position="159"/>
    </location>
    <ligand>
        <name>Zn(2+)</name>
        <dbReference type="ChEBI" id="CHEBI:29105"/>
    </ligand>
</feature>
<evidence type="ECO:0000256" key="4">
    <source>
        <dbReference type="ARBA" id="ARBA00022989"/>
    </source>
</evidence>
<sequence length="196" mass="21942">MQNVRLSDVAAVGIYYIYHSPGMHKFGNELDHLGIVLVMWGTGISGTHFAFYCHNTLRNVYFALLTVTALGCVVFTLQPKFRKPTYRTARFLMYVFLGSSLFAPCIHGLLRFGGAIEEMMGLKSFLGLAAINFTGAAVYAARIPERWYPATFDLLGQSHNWMHVLVFTGAVVRLQGLLAVTESWQSQTQEHGFCYS</sequence>
<keyword evidence="6" id="KW-0479">Metal-binding</keyword>
<dbReference type="InterPro" id="IPR004254">
    <property type="entry name" value="AdipoR/HlyIII-related"/>
</dbReference>
<comment type="similarity">
    <text evidence="2">Belongs to the ADIPOR family.</text>
</comment>
<name>A0A9P9WNV2_9PEZI</name>
<evidence type="ECO:0000256" key="7">
    <source>
        <dbReference type="SAM" id="Phobius"/>
    </source>
</evidence>
<protein>
    <recommendedName>
        <fullName evidence="10">Adiponectin receptor protein 1</fullName>
    </recommendedName>
</protein>